<gene>
    <name evidence="2" type="ORF">E1963_17365</name>
</gene>
<protein>
    <submittedName>
        <fullName evidence="2">HPr family phosphocarrier protein</fullName>
    </submittedName>
</protein>
<dbReference type="InterPro" id="IPR000032">
    <property type="entry name" value="HPr-like"/>
</dbReference>
<dbReference type="PRINTS" id="PR00107">
    <property type="entry name" value="PHOSPHOCPHPR"/>
</dbReference>
<dbReference type="EMBL" id="SMMX01000022">
    <property type="protein sequence ID" value="TDA20413.1"/>
    <property type="molecule type" value="Genomic_DNA"/>
</dbReference>
<dbReference type="Pfam" id="PF00381">
    <property type="entry name" value="PTS-HPr"/>
    <property type="match status" value="1"/>
</dbReference>
<feature type="domain" description="HPr" evidence="1">
    <location>
        <begin position="1"/>
        <end position="85"/>
    </location>
</feature>
<dbReference type="Proteomes" id="UP000295710">
    <property type="component" value="Unassembled WGS sequence"/>
</dbReference>
<evidence type="ECO:0000313" key="2">
    <source>
        <dbReference type="EMBL" id="TDA20413.1"/>
    </source>
</evidence>
<dbReference type="Gene3D" id="3.30.1340.10">
    <property type="entry name" value="HPr-like"/>
    <property type="match status" value="1"/>
</dbReference>
<dbReference type="RefSeq" id="WP_132280765.1">
    <property type="nucleotide sequence ID" value="NZ_JAOBST010000082.1"/>
</dbReference>
<dbReference type="InterPro" id="IPR035895">
    <property type="entry name" value="HPr-like_sf"/>
</dbReference>
<dbReference type="InterPro" id="IPR050399">
    <property type="entry name" value="HPr"/>
</dbReference>
<dbReference type="AlphaFoldDB" id="A0A4R4FCL4"/>
<evidence type="ECO:0000313" key="3">
    <source>
        <dbReference type="Proteomes" id="UP000295710"/>
    </source>
</evidence>
<accession>A0A4R4FCL4</accession>
<dbReference type="PROSITE" id="PS51350">
    <property type="entry name" value="PTS_HPR_DOM"/>
    <property type="match status" value="1"/>
</dbReference>
<reference evidence="2 3" key="1">
    <citation type="journal article" date="2016" name="Nat. Microbiol.">
        <title>The Mouse Intestinal Bacterial Collection (miBC) provides host-specific insight into cultured diversity and functional potential of the gut microbiota.</title>
        <authorList>
            <person name="Lagkouvardos I."/>
            <person name="Pukall R."/>
            <person name="Abt B."/>
            <person name="Foesel B.U."/>
            <person name="Meier-Kolthoff J.P."/>
            <person name="Kumar N."/>
            <person name="Bresciani A."/>
            <person name="Martinez I."/>
            <person name="Just S."/>
            <person name="Ziegler C."/>
            <person name="Brugiroux S."/>
            <person name="Garzetti D."/>
            <person name="Wenning M."/>
            <person name="Bui T.P."/>
            <person name="Wang J."/>
            <person name="Hugenholtz F."/>
            <person name="Plugge C.M."/>
            <person name="Peterson D.A."/>
            <person name="Hornef M.W."/>
            <person name="Baines J.F."/>
            <person name="Smidt H."/>
            <person name="Walter J."/>
            <person name="Kristiansen K."/>
            <person name="Nielsen H.B."/>
            <person name="Haller D."/>
            <person name="Overmann J."/>
            <person name="Stecher B."/>
            <person name="Clavel T."/>
        </authorList>
    </citation>
    <scope>NUCLEOTIDE SEQUENCE [LARGE SCALE GENOMIC DNA]</scope>
    <source>
        <strain evidence="2 3">DSM 28560</strain>
    </source>
</reference>
<dbReference type="PANTHER" id="PTHR33705:SF5">
    <property type="entry name" value="HPR-LIKE PROTEIN CRH"/>
    <property type="match status" value="1"/>
</dbReference>
<proteinExistence type="predicted"/>
<dbReference type="NCBIfam" id="TIGR01003">
    <property type="entry name" value="PTS_HPr_family"/>
    <property type="match status" value="1"/>
</dbReference>
<dbReference type="PANTHER" id="PTHR33705">
    <property type="entry name" value="PHOSPHOCARRIER PROTEIN HPR"/>
    <property type="match status" value="1"/>
</dbReference>
<keyword evidence="3" id="KW-1185">Reference proteome</keyword>
<sequence length="85" mass="9627">MIKKPVTIQTDMSKEDRSVALLVQEASQYQSQVFFEVEEKKINAKSIMGMMTLRLCQGEELTVVAEGRDEEEAAKGLELFLSDKK</sequence>
<dbReference type="CDD" id="cd00367">
    <property type="entry name" value="PTS-HPr_like"/>
    <property type="match status" value="1"/>
</dbReference>
<dbReference type="SUPFAM" id="SSF55594">
    <property type="entry name" value="HPr-like"/>
    <property type="match status" value="1"/>
</dbReference>
<comment type="caution">
    <text evidence="2">The sequence shown here is derived from an EMBL/GenBank/DDBJ whole genome shotgun (WGS) entry which is preliminary data.</text>
</comment>
<organism evidence="2 3">
    <name type="scientific">Extibacter muris</name>
    <dbReference type="NCBI Taxonomy" id="1796622"/>
    <lineage>
        <taxon>Bacteria</taxon>
        <taxon>Bacillati</taxon>
        <taxon>Bacillota</taxon>
        <taxon>Clostridia</taxon>
        <taxon>Lachnospirales</taxon>
        <taxon>Lachnospiraceae</taxon>
        <taxon>Extibacter</taxon>
    </lineage>
</organism>
<name>A0A4R4FCL4_9FIRM</name>
<evidence type="ECO:0000259" key="1">
    <source>
        <dbReference type="PROSITE" id="PS51350"/>
    </source>
</evidence>